<reference evidence="1 2" key="1">
    <citation type="journal article" date="2015" name="Nature">
        <title>rRNA introns, odd ribosomes, and small enigmatic genomes across a large radiation of phyla.</title>
        <authorList>
            <person name="Brown C.T."/>
            <person name="Hug L.A."/>
            <person name="Thomas B.C."/>
            <person name="Sharon I."/>
            <person name="Castelle C.J."/>
            <person name="Singh A."/>
            <person name="Wilkins M.J."/>
            <person name="Williams K.H."/>
            <person name="Banfield J.F."/>
        </authorList>
    </citation>
    <scope>NUCLEOTIDE SEQUENCE [LARGE SCALE GENOMIC DNA]</scope>
</reference>
<accession>A0A0G1Q4T3</accession>
<dbReference type="AlphaFoldDB" id="A0A0G1Q4T3"/>
<dbReference type="Proteomes" id="UP000034202">
    <property type="component" value="Unassembled WGS sequence"/>
</dbReference>
<evidence type="ECO:0000313" key="2">
    <source>
        <dbReference type="Proteomes" id="UP000034202"/>
    </source>
</evidence>
<feature type="non-terminal residue" evidence="1">
    <location>
        <position position="1"/>
    </location>
</feature>
<comment type="caution">
    <text evidence="1">The sequence shown here is derived from an EMBL/GenBank/DDBJ whole genome shotgun (WGS) entry which is preliminary data.</text>
</comment>
<evidence type="ECO:0000313" key="1">
    <source>
        <dbReference type="EMBL" id="KKU39989.1"/>
    </source>
</evidence>
<gene>
    <name evidence="1" type="ORF">UX55_C0019G0001</name>
</gene>
<evidence type="ECO:0008006" key="3">
    <source>
        <dbReference type="Google" id="ProtNLM"/>
    </source>
</evidence>
<sequence length="32" mass="3335">SLLPQAAAAAGISFPDLLDKIIQAALNKRKSL</sequence>
<dbReference type="Gene3D" id="3.30.470.20">
    <property type="entry name" value="ATP-grasp fold, B domain"/>
    <property type="match status" value="1"/>
</dbReference>
<dbReference type="EMBL" id="LCMQ01000019">
    <property type="protein sequence ID" value="KKU39989.1"/>
    <property type="molecule type" value="Genomic_DNA"/>
</dbReference>
<protein>
    <recommendedName>
        <fullName evidence="3">D-alanine-D-alanine ligase</fullName>
    </recommendedName>
</protein>
<proteinExistence type="predicted"/>
<name>A0A0G1Q4T3_9BACT</name>
<organism evidence="1 2">
    <name type="scientific">Candidatus Azambacteria bacterium GW2011_GWE2_46_45</name>
    <dbReference type="NCBI Taxonomy" id="1618625"/>
    <lineage>
        <taxon>Bacteria</taxon>
        <taxon>Candidatus Azamiibacteriota</taxon>
    </lineage>
</organism>